<dbReference type="PANTHER" id="PTHR31845:SF33">
    <property type="entry name" value="ZN(II)2CYS6 TRANSCRIPTION FACTOR (EUROFUNG)"/>
    <property type="match status" value="1"/>
</dbReference>
<reference evidence="7 8" key="1">
    <citation type="journal article" date="2016" name="Genome Biol. Evol.">
        <title>Divergent and convergent evolution of fungal pathogenicity.</title>
        <authorList>
            <person name="Shang Y."/>
            <person name="Xiao G."/>
            <person name="Zheng P."/>
            <person name="Cen K."/>
            <person name="Zhan S."/>
            <person name="Wang C."/>
        </authorList>
    </citation>
    <scope>NUCLEOTIDE SEQUENCE [LARGE SCALE GENOMIC DNA]</scope>
    <source>
        <strain evidence="7 8">ARSEF 2679</strain>
    </source>
</reference>
<feature type="compositionally biased region" description="Polar residues" evidence="6">
    <location>
        <begin position="915"/>
        <end position="939"/>
    </location>
</feature>
<feature type="compositionally biased region" description="Low complexity" evidence="6">
    <location>
        <begin position="955"/>
        <end position="971"/>
    </location>
</feature>
<evidence type="ECO:0000256" key="4">
    <source>
        <dbReference type="ARBA" id="ARBA00023163"/>
    </source>
</evidence>
<keyword evidence="2" id="KW-0805">Transcription regulation</keyword>
<dbReference type="Gene3D" id="3.80.10.10">
    <property type="entry name" value="Ribonuclease Inhibitor"/>
    <property type="match status" value="2"/>
</dbReference>
<dbReference type="InterPro" id="IPR032675">
    <property type="entry name" value="LRR_dom_sf"/>
</dbReference>
<evidence type="ECO:0000256" key="3">
    <source>
        <dbReference type="ARBA" id="ARBA00023125"/>
    </source>
</evidence>
<evidence type="ECO:0000313" key="8">
    <source>
        <dbReference type="Proteomes" id="UP000076744"/>
    </source>
</evidence>
<sequence length="1497" mass="166168">MEPRSPEALKIPELIIIILKLVDKRTLMEALVVNKRWFECAILLLWRKANLGDLALIQAADRRQSCAEKIRILRFPDGKAFNDDKTRDLAFPRLRSLRFKRLSDVQLLAYLKPCVKRLKLMDVLWSDDDFSAAAKLAGNLKYIRLRNMTERASSAALANFLGSCVSAERIEVFERESFEHHEGVNEYHLRLAELRHLKTLDQLGENLTAATVGRIAETVDGPFASLRLLSTRAEAATLPKLCRILPVDSLRGLSLDTTHRDDGRPGPPPPRRRVNLKDMARLTGLQGLHLTFRHDTVDTAPLSELWNMRNLGLHCHWGGPKDVKFLSGMARLQDLHLTFWTNFDMAPLSRLVNLQRLQLRTTNRQKSLDVRFLADLHNLQDLHLTFSTSFHTAPLSGLVSLRRLQLNALSHPETPSHSRPGILDMRFLANLRSLQELMMTGVHDFDVVPLSGLLSLRKLQLGYAHPGPLHARLPSGLPDLRELRISPVHMEEQPVDATPLPVPANLRKLDLVVTCRSTDLCLKPLARFTSLRVLKLRIQGIQQARAAEPLYRIITIDTEPLSRLINLRTLDVTCNWYSSLFYMNTGPLSRLTNLRVLRVHFREKVHLDIEPLSQLTKLRKLRLECAFRWRQLRHLSSLRRLESLNLENDALLADLAWGGGEGHDAITKLLAPLSRLRRLRLWTGCDELRVPVHVLSALGRHCPTIVDCEIAHLLVTRRDLERCEAQKPSRGFCEKLFIRGFLADYSRRPGSELAARLSYISLFRKKFPAVKRVDVWGCGNEFEKKITAGLRFTPRDNPSRDDSGVEEPEIKESDEPQQRVCRPSPSLPNSALSQLRAHGFKLGKLDCAEASEEANTDGLRCLSGVQGQYSLSTHWLLLCRSLKKTCNFTERPKDPYQEKIDALSDQVSALKRQLDSTTTTTANSHQNCLSTGPGISNPPSQYPAHGPPIIPDAVSSSTSTQSPETTTGSLLPRRRGRRSHFIASPGPLPDLLSAGLLTPSQAALYHATFFSGCDRYVPVFSPATHDTLASLRQRSPLLLAAVCTVGCRVACGTDSHQWRLLNFHLSRMLSHVTSSSSSSSSSSSGLASLETVQAFLVRACYSAERSLLVASATRLAVEMGLPDAFDELMAGGPGAEEDEARLVRCARTWLHVLVLSHILHVDAGDALPFRFSGDPRRARGVLLNSPHATPLDRFLLAQVELNVLRARLLPARPFQDDDEMQCFVREATLDIDLWHDDWERILLAAEDGEASPWMLVNLAVQRCWATTTALCRAVRAAAGGVDDVDAMTPAQRAVLVAARGALRGHLRALLAEPRRYLRDLRYAMDFVWAKCAFCYLLLLKLCILLPGGGGGGGGDDDDLDEEGLVACGAVLAAELGDAGVTQVANSTARMYLQLLQTGTETFARALQRRRELPGGGDQDEAAAGGYHPEAAATAADELDAFVPDQFVFEWDFPGLTLFSSSTTGIGWLDDILLGALNGGGDFYGFMAPAAEFGDPAG</sequence>
<dbReference type="GeneID" id="30020407"/>
<comment type="subcellular location">
    <subcellularLocation>
        <location evidence="1">Nucleus</location>
    </subcellularLocation>
</comment>
<dbReference type="CDD" id="cd12148">
    <property type="entry name" value="fungal_TF_MHR"/>
    <property type="match status" value="1"/>
</dbReference>
<organism evidence="7 8">
    <name type="scientific">Cordyceps fumosorosea (strain ARSEF 2679)</name>
    <name type="common">Isaria fumosorosea</name>
    <dbReference type="NCBI Taxonomy" id="1081104"/>
    <lineage>
        <taxon>Eukaryota</taxon>
        <taxon>Fungi</taxon>
        <taxon>Dikarya</taxon>
        <taxon>Ascomycota</taxon>
        <taxon>Pezizomycotina</taxon>
        <taxon>Sordariomycetes</taxon>
        <taxon>Hypocreomycetidae</taxon>
        <taxon>Hypocreales</taxon>
        <taxon>Cordycipitaceae</taxon>
        <taxon>Cordyceps</taxon>
    </lineage>
</organism>
<dbReference type="SUPFAM" id="SSF52058">
    <property type="entry name" value="L domain-like"/>
    <property type="match status" value="2"/>
</dbReference>
<dbReference type="Proteomes" id="UP000076744">
    <property type="component" value="Unassembled WGS sequence"/>
</dbReference>
<evidence type="ECO:0000256" key="5">
    <source>
        <dbReference type="ARBA" id="ARBA00023242"/>
    </source>
</evidence>
<proteinExistence type="predicted"/>
<comment type="caution">
    <text evidence="7">The sequence shown here is derived from an EMBL/GenBank/DDBJ whole genome shotgun (WGS) entry which is preliminary data.</text>
</comment>
<dbReference type="GO" id="GO:0000981">
    <property type="term" value="F:DNA-binding transcription factor activity, RNA polymerase II-specific"/>
    <property type="evidence" value="ECO:0007669"/>
    <property type="project" value="TreeGrafter"/>
</dbReference>
<protein>
    <submittedName>
        <fullName evidence="7">C6 zinc finger domain protein</fullName>
    </submittedName>
</protein>
<evidence type="ECO:0000313" key="7">
    <source>
        <dbReference type="EMBL" id="OAA66277.1"/>
    </source>
</evidence>
<dbReference type="GO" id="GO:0000976">
    <property type="term" value="F:transcription cis-regulatory region binding"/>
    <property type="evidence" value="ECO:0007669"/>
    <property type="project" value="TreeGrafter"/>
</dbReference>
<accession>A0A167YFY4</accession>
<name>A0A167YFY4_CORFA</name>
<dbReference type="OrthoDB" id="4454541at2759"/>
<evidence type="ECO:0000256" key="2">
    <source>
        <dbReference type="ARBA" id="ARBA00023015"/>
    </source>
</evidence>
<dbReference type="InterPro" id="IPR051089">
    <property type="entry name" value="prtT"/>
</dbReference>
<keyword evidence="8" id="KW-1185">Reference proteome</keyword>
<evidence type="ECO:0000256" key="1">
    <source>
        <dbReference type="ARBA" id="ARBA00004123"/>
    </source>
</evidence>
<feature type="region of interest" description="Disordered" evidence="6">
    <location>
        <begin position="793"/>
        <end position="828"/>
    </location>
</feature>
<gene>
    <name evidence="7" type="ORF">ISF_04115</name>
</gene>
<keyword evidence="4" id="KW-0804">Transcription</keyword>
<feature type="region of interest" description="Disordered" evidence="6">
    <location>
        <begin position="255"/>
        <end position="274"/>
    </location>
</feature>
<evidence type="ECO:0000256" key="6">
    <source>
        <dbReference type="SAM" id="MobiDB-lite"/>
    </source>
</evidence>
<dbReference type="GO" id="GO:0005634">
    <property type="term" value="C:nucleus"/>
    <property type="evidence" value="ECO:0007669"/>
    <property type="project" value="UniProtKB-SubCell"/>
</dbReference>
<dbReference type="PANTHER" id="PTHR31845">
    <property type="entry name" value="FINGER DOMAIN PROTEIN, PUTATIVE-RELATED"/>
    <property type="match status" value="1"/>
</dbReference>
<feature type="compositionally biased region" description="Basic and acidic residues" evidence="6">
    <location>
        <begin position="793"/>
        <end position="817"/>
    </location>
</feature>
<dbReference type="STRING" id="1081104.A0A167YFY4"/>
<keyword evidence="3" id="KW-0238">DNA-binding</keyword>
<dbReference type="RefSeq" id="XP_018705301.1">
    <property type="nucleotide sequence ID" value="XM_018847721.1"/>
</dbReference>
<dbReference type="EMBL" id="AZHB01000008">
    <property type="protein sequence ID" value="OAA66277.1"/>
    <property type="molecule type" value="Genomic_DNA"/>
</dbReference>
<feature type="region of interest" description="Disordered" evidence="6">
    <location>
        <begin position="914"/>
        <end position="982"/>
    </location>
</feature>
<keyword evidence="5" id="KW-0539">Nucleus</keyword>